<dbReference type="InterPro" id="IPR036396">
    <property type="entry name" value="Cyt_P450_sf"/>
</dbReference>
<evidence type="ECO:0000313" key="13">
    <source>
        <dbReference type="Proteomes" id="UP000298327"/>
    </source>
</evidence>
<keyword evidence="11" id="KW-0472">Membrane</keyword>
<sequence length="508" mass="57193">MPSLTPNGFSFSSVPFIREVCIGLLAVLTLLVLWQRFVRTRLNLPPGPPGHWFWGNTFPEKRSFMKFTEWTEKYGPIFSLRCGINTIIVLGRYQSAMDILEKEGATSADRPRLIAADRIMSGNMRILFLGAGDRLRKLRRALHAHLQPKVAATYEPLQVFNSKVLIRDILEDPNGHYDHAKRYAASVILSLTYGKPSPSFKSDPDVVLVTQCLMRLGQALHPGAHIAEYLPWLRHVPFYGKTLRRYHQEEIDLFRRQLRETRQQMAMGKAPSSFGKYLLERKQELSLSDDEIAYLAGSMFGAGSETTAAGISTVILAAACHPAAQAKVQEELDRVVGRDRLPSFNDWDDLPEVQAFFLETFRWRPAVPGGLQHRATKEIVYQGYRIPAGATIIGNHWSIGRDPALFPDGETFRPQRWLDDAGRIRTDLKFPNFGFGRRVCPGMPVALRSLFINTALLLWSFAISQDPLRPIDTLAIAEGVTAHPLPFAARFAPRMDPDAMKALLAEES</sequence>
<comment type="cofactor">
    <cofactor evidence="1 9">
        <name>heme</name>
        <dbReference type="ChEBI" id="CHEBI:30413"/>
    </cofactor>
</comment>
<proteinExistence type="inferred from homology"/>
<keyword evidence="8 10" id="KW-0503">Monooxygenase</keyword>
<keyword evidence="7 9" id="KW-0408">Iron</keyword>
<dbReference type="SUPFAM" id="SSF48264">
    <property type="entry name" value="Cytochrome P450"/>
    <property type="match status" value="1"/>
</dbReference>
<dbReference type="Pfam" id="PF00067">
    <property type="entry name" value="p450"/>
    <property type="match status" value="1"/>
</dbReference>
<evidence type="ECO:0000256" key="4">
    <source>
        <dbReference type="ARBA" id="ARBA00022617"/>
    </source>
</evidence>
<evidence type="ECO:0000256" key="5">
    <source>
        <dbReference type="ARBA" id="ARBA00022723"/>
    </source>
</evidence>
<comment type="caution">
    <text evidence="12">The sequence shown here is derived from an EMBL/GenBank/DDBJ whole genome shotgun (WGS) entry which is preliminary data.</text>
</comment>
<accession>A0A4Y9ZB15</accession>
<dbReference type="InterPro" id="IPR050364">
    <property type="entry name" value="Cytochrome_P450_fung"/>
</dbReference>
<dbReference type="InterPro" id="IPR017972">
    <property type="entry name" value="Cyt_P450_CS"/>
</dbReference>
<keyword evidence="11" id="KW-1133">Transmembrane helix</keyword>
<name>A0A4Y9ZB15_9AGAM</name>
<dbReference type="GO" id="GO:0004497">
    <property type="term" value="F:monooxygenase activity"/>
    <property type="evidence" value="ECO:0007669"/>
    <property type="project" value="UniProtKB-KW"/>
</dbReference>
<comment type="similarity">
    <text evidence="3 10">Belongs to the cytochrome P450 family.</text>
</comment>
<dbReference type="PANTHER" id="PTHR46300:SF1">
    <property type="entry name" value="P450, PUTATIVE (EUROFUNG)-RELATED"/>
    <property type="match status" value="1"/>
</dbReference>
<gene>
    <name evidence="12" type="ORF">EVG20_g1820</name>
</gene>
<dbReference type="AlphaFoldDB" id="A0A4Y9ZB15"/>
<dbReference type="CDD" id="cd11065">
    <property type="entry name" value="CYP64-like"/>
    <property type="match status" value="1"/>
</dbReference>
<keyword evidence="6 10" id="KW-0560">Oxidoreductase</keyword>
<keyword evidence="5 9" id="KW-0479">Metal-binding</keyword>
<dbReference type="STRING" id="205917.A0A4Y9ZB15"/>
<evidence type="ECO:0000313" key="12">
    <source>
        <dbReference type="EMBL" id="TFY71177.1"/>
    </source>
</evidence>
<dbReference type="PROSITE" id="PS00086">
    <property type="entry name" value="CYTOCHROME_P450"/>
    <property type="match status" value="1"/>
</dbReference>
<dbReference type="InterPro" id="IPR001128">
    <property type="entry name" value="Cyt_P450"/>
</dbReference>
<dbReference type="PRINTS" id="PR00463">
    <property type="entry name" value="EP450I"/>
</dbReference>
<keyword evidence="4 9" id="KW-0349">Heme</keyword>
<evidence type="ECO:0008006" key="14">
    <source>
        <dbReference type="Google" id="ProtNLM"/>
    </source>
</evidence>
<dbReference type="GO" id="GO:0005506">
    <property type="term" value="F:iron ion binding"/>
    <property type="evidence" value="ECO:0007669"/>
    <property type="project" value="InterPro"/>
</dbReference>
<comment type="pathway">
    <text evidence="2">Secondary metabolite biosynthesis.</text>
</comment>
<dbReference type="Proteomes" id="UP000298327">
    <property type="component" value="Unassembled WGS sequence"/>
</dbReference>
<evidence type="ECO:0000256" key="7">
    <source>
        <dbReference type="ARBA" id="ARBA00023004"/>
    </source>
</evidence>
<feature type="binding site" description="axial binding residue" evidence="9">
    <location>
        <position position="440"/>
    </location>
    <ligand>
        <name>heme</name>
        <dbReference type="ChEBI" id="CHEBI:30413"/>
    </ligand>
    <ligandPart>
        <name>Fe</name>
        <dbReference type="ChEBI" id="CHEBI:18248"/>
    </ligandPart>
</feature>
<evidence type="ECO:0000256" key="2">
    <source>
        <dbReference type="ARBA" id="ARBA00005179"/>
    </source>
</evidence>
<dbReference type="PANTHER" id="PTHR46300">
    <property type="entry name" value="P450, PUTATIVE (EUROFUNG)-RELATED-RELATED"/>
    <property type="match status" value="1"/>
</dbReference>
<dbReference type="InterPro" id="IPR002401">
    <property type="entry name" value="Cyt_P450_E_grp-I"/>
</dbReference>
<evidence type="ECO:0000256" key="1">
    <source>
        <dbReference type="ARBA" id="ARBA00001971"/>
    </source>
</evidence>
<reference evidence="12 13" key="1">
    <citation type="submission" date="2019-02" db="EMBL/GenBank/DDBJ databases">
        <title>Genome sequencing of the rare red list fungi Dentipellis fragilis.</title>
        <authorList>
            <person name="Buettner E."/>
            <person name="Kellner H."/>
        </authorList>
    </citation>
    <scope>NUCLEOTIDE SEQUENCE [LARGE SCALE GENOMIC DNA]</scope>
    <source>
        <strain evidence="12 13">DSM 105465</strain>
    </source>
</reference>
<organism evidence="12 13">
    <name type="scientific">Dentipellis fragilis</name>
    <dbReference type="NCBI Taxonomy" id="205917"/>
    <lineage>
        <taxon>Eukaryota</taxon>
        <taxon>Fungi</taxon>
        <taxon>Dikarya</taxon>
        <taxon>Basidiomycota</taxon>
        <taxon>Agaricomycotina</taxon>
        <taxon>Agaricomycetes</taxon>
        <taxon>Russulales</taxon>
        <taxon>Hericiaceae</taxon>
        <taxon>Dentipellis</taxon>
    </lineage>
</organism>
<keyword evidence="11" id="KW-0812">Transmembrane</keyword>
<evidence type="ECO:0000256" key="3">
    <source>
        <dbReference type="ARBA" id="ARBA00010617"/>
    </source>
</evidence>
<evidence type="ECO:0000256" key="10">
    <source>
        <dbReference type="RuleBase" id="RU000461"/>
    </source>
</evidence>
<evidence type="ECO:0000256" key="6">
    <source>
        <dbReference type="ARBA" id="ARBA00023002"/>
    </source>
</evidence>
<protein>
    <recommendedName>
        <fullName evidence="14">Cytochrome P450</fullName>
    </recommendedName>
</protein>
<keyword evidence="13" id="KW-1185">Reference proteome</keyword>
<dbReference type="Gene3D" id="1.10.630.10">
    <property type="entry name" value="Cytochrome P450"/>
    <property type="match status" value="1"/>
</dbReference>
<feature type="transmembrane region" description="Helical" evidence="11">
    <location>
        <begin position="16"/>
        <end position="34"/>
    </location>
</feature>
<dbReference type="GO" id="GO:0016705">
    <property type="term" value="F:oxidoreductase activity, acting on paired donors, with incorporation or reduction of molecular oxygen"/>
    <property type="evidence" value="ECO:0007669"/>
    <property type="project" value="InterPro"/>
</dbReference>
<dbReference type="OrthoDB" id="2789670at2759"/>
<evidence type="ECO:0000256" key="9">
    <source>
        <dbReference type="PIRSR" id="PIRSR602401-1"/>
    </source>
</evidence>
<evidence type="ECO:0000256" key="11">
    <source>
        <dbReference type="SAM" id="Phobius"/>
    </source>
</evidence>
<dbReference type="EMBL" id="SEOQ01000063">
    <property type="protein sequence ID" value="TFY71177.1"/>
    <property type="molecule type" value="Genomic_DNA"/>
</dbReference>
<dbReference type="GO" id="GO:0020037">
    <property type="term" value="F:heme binding"/>
    <property type="evidence" value="ECO:0007669"/>
    <property type="project" value="InterPro"/>
</dbReference>
<evidence type="ECO:0000256" key="8">
    <source>
        <dbReference type="ARBA" id="ARBA00023033"/>
    </source>
</evidence>